<dbReference type="GO" id="GO:0003677">
    <property type="term" value="F:DNA binding"/>
    <property type="evidence" value="ECO:0007669"/>
    <property type="project" value="UniProtKB-KW"/>
</dbReference>
<dbReference type="Proteomes" id="UP000050378">
    <property type="component" value="Unassembled WGS sequence"/>
</dbReference>
<comment type="caution">
    <text evidence="5">The sequence shown here is derived from an EMBL/GenBank/DDBJ whole genome shotgun (WGS) entry which is preliminary data.</text>
</comment>
<dbReference type="PATRIC" id="fig|570156.3.peg.3296"/>
<dbReference type="RefSeq" id="WP_054553070.1">
    <property type="nucleotide sequence ID" value="NZ_LJTC01000006.1"/>
</dbReference>
<evidence type="ECO:0000256" key="3">
    <source>
        <dbReference type="ARBA" id="ARBA00023163"/>
    </source>
</evidence>
<evidence type="ECO:0000313" key="6">
    <source>
        <dbReference type="Proteomes" id="UP000050378"/>
    </source>
</evidence>
<dbReference type="Gene3D" id="1.10.10.10">
    <property type="entry name" value="Winged helix-like DNA-binding domain superfamily/Winged helix DNA-binding domain"/>
    <property type="match status" value="1"/>
</dbReference>
<keyword evidence="2" id="KW-0238">DNA-binding</keyword>
<keyword evidence="1" id="KW-0805">Transcription regulation</keyword>
<dbReference type="InterPro" id="IPR000524">
    <property type="entry name" value="Tscrpt_reg_HTH_GntR"/>
</dbReference>
<evidence type="ECO:0000313" key="5">
    <source>
        <dbReference type="EMBL" id="KPM83615.1"/>
    </source>
</evidence>
<dbReference type="PROSITE" id="PS50949">
    <property type="entry name" value="HTH_GNTR"/>
    <property type="match status" value="1"/>
</dbReference>
<dbReference type="CDD" id="cd07377">
    <property type="entry name" value="WHTH_GntR"/>
    <property type="match status" value="1"/>
</dbReference>
<evidence type="ECO:0000256" key="1">
    <source>
        <dbReference type="ARBA" id="ARBA00023015"/>
    </source>
</evidence>
<sequence length="228" mass="26153">MLLYQQIRNYIHQLLSEGTLNTGDKLPSERLLQEQFNSTRITVREALLRLEAEGLIYSQTRRGWFVTPTKLKWNPATKVNFYELAKQQGFVADTQVISHQEISNHDLKAEFSASTLHHLQRARSLDERLVMFEDIFCDAARFDSLAEHNLNGSITQIMANQYATNVVNEQCAISVTVLPDDVAQVLQKNSGTPCLKVIRKRFDELGSLVDYNIEYWLHNAIEMTVEGH</sequence>
<keyword evidence="3" id="KW-0804">Transcription</keyword>
<dbReference type="InterPro" id="IPR036388">
    <property type="entry name" value="WH-like_DNA-bd_sf"/>
</dbReference>
<feature type="domain" description="HTH gntR-type" evidence="4">
    <location>
        <begin position="1"/>
        <end position="69"/>
    </location>
</feature>
<dbReference type="Pfam" id="PF07702">
    <property type="entry name" value="UTRA"/>
    <property type="match status" value="1"/>
</dbReference>
<dbReference type="AlphaFoldDB" id="A0A0P7EK45"/>
<accession>A0A0P7EK45</accession>
<reference evidence="5 6" key="1">
    <citation type="submission" date="2015-09" db="EMBL/GenBank/DDBJ databases">
        <title>Draft Genome Sequence of Pseudoalteromonas lipolytica UCD-48B.</title>
        <authorList>
            <person name="Krusor M."/>
            <person name="Coil D.A."/>
            <person name="Lang J.M."/>
            <person name="Eisen J.A."/>
            <person name="Alexiev A."/>
        </authorList>
    </citation>
    <scope>NUCLEOTIDE SEQUENCE [LARGE SCALE GENOMIC DNA]</scope>
    <source>
        <strain evidence="5 6">UCD-48B</strain>
    </source>
</reference>
<dbReference type="STRING" id="570156.AOG27_11050"/>
<dbReference type="SMART" id="SM00345">
    <property type="entry name" value="HTH_GNTR"/>
    <property type="match status" value="1"/>
</dbReference>
<dbReference type="PRINTS" id="PR00035">
    <property type="entry name" value="HTHGNTR"/>
</dbReference>
<dbReference type="InterPro" id="IPR036390">
    <property type="entry name" value="WH_DNA-bd_sf"/>
</dbReference>
<dbReference type="Gene3D" id="3.40.1410.10">
    <property type="entry name" value="Chorismate lyase-like"/>
    <property type="match status" value="1"/>
</dbReference>
<protein>
    <submittedName>
        <fullName evidence="5">Phosphonate ABC transporter</fullName>
    </submittedName>
</protein>
<dbReference type="InterPro" id="IPR028978">
    <property type="entry name" value="Chorismate_lyase_/UTRA_dom_sf"/>
</dbReference>
<dbReference type="OrthoDB" id="9784545at2"/>
<dbReference type="InterPro" id="IPR050679">
    <property type="entry name" value="Bact_HTH_transcr_reg"/>
</dbReference>
<dbReference type="Pfam" id="PF00392">
    <property type="entry name" value="GntR"/>
    <property type="match status" value="1"/>
</dbReference>
<dbReference type="PANTHER" id="PTHR44846">
    <property type="entry name" value="MANNOSYL-D-GLYCERATE TRANSPORT/METABOLISM SYSTEM REPRESSOR MNGR-RELATED"/>
    <property type="match status" value="1"/>
</dbReference>
<evidence type="ECO:0000256" key="2">
    <source>
        <dbReference type="ARBA" id="ARBA00023125"/>
    </source>
</evidence>
<dbReference type="GO" id="GO:0045892">
    <property type="term" value="P:negative regulation of DNA-templated transcription"/>
    <property type="evidence" value="ECO:0007669"/>
    <property type="project" value="TreeGrafter"/>
</dbReference>
<organism evidence="5 6">
    <name type="scientific">Pseudoalteromonas lipolytica</name>
    <dbReference type="NCBI Taxonomy" id="570156"/>
    <lineage>
        <taxon>Bacteria</taxon>
        <taxon>Pseudomonadati</taxon>
        <taxon>Pseudomonadota</taxon>
        <taxon>Gammaproteobacteria</taxon>
        <taxon>Alteromonadales</taxon>
        <taxon>Pseudoalteromonadaceae</taxon>
        <taxon>Pseudoalteromonas</taxon>
    </lineage>
</organism>
<gene>
    <name evidence="5" type="ORF">AOG27_11050</name>
</gene>
<dbReference type="SUPFAM" id="SSF46785">
    <property type="entry name" value="Winged helix' DNA-binding domain"/>
    <property type="match status" value="1"/>
</dbReference>
<proteinExistence type="predicted"/>
<dbReference type="SMART" id="SM00866">
    <property type="entry name" value="UTRA"/>
    <property type="match status" value="1"/>
</dbReference>
<dbReference type="GeneID" id="29847408"/>
<dbReference type="PANTHER" id="PTHR44846:SF7">
    <property type="entry name" value="TRANSCRIPTIONAL REGULATOR OF 2-AMINOETHYLPHOSPHONATE DEGRADATION OPERONS-RELATED"/>
    <property type="match status" value="1"/>
</dbReference>
<dbReference type="InterPro" id="IPR011663">
    <property type="entry name" value="UTRA"/>
</dbReference>
<dbReference type="SUPFAM" id="SSF64288">
    <property type="entry name" value="Chorismate lyase-like"/>
    <property type="match status" value="1"/>
</dbReference>
<name>A0A0P7EK45_9GAMM</name>
<dbReference type="GO" id="GO:0003700">
    <property type="term" value="F:DNA-binding transcription factor activity"/>
    <property type="evidence" value="ECO:0007669"/>
    <property type="project" value="InterPro"/>
</dbReference>
<evidence type="ECO:0000259" key="4">
    <source>
        <dbReference type="PROSITE" id="PS50949"/>
    </source>
</evidence>
<dbReference type="EMBL" id="LJTC01000006">
    <property type="protein sequence ID" value="KPM83615.1"/>
    <property type="molecule type" value="Genomic_DNA"/>
</dbReference>